<protein>
    <submittedName>
        <fullName evidence="4">Uncharacterized protein</fullName>
    </submittedName>
</protein>
<dbReference type="AlphaFoldDB" id="A0A6L2PK15"/>
<dbReference type="InterPro" id="IPR010448">
    <property type="entry name" value="Torsin"/>
</dbReference>
<dbReference type="GO" id="GO:0005524">
    <property type="term" value="F:ATP binding"/>
    <property type="evidence" value="ECO:0007669"/>
    <property type="project" value="InterPro"/>
</dbReference>
<sequence>MHNRSLSLSEFPASRQISAEEHNSEVAGQPLMTRYSSEKILHGAEKFRFERTVQELCVSDGRVTSWKTCTVKYEGPAVSLKKYCENLNIQSPKTDPKLIPPKEGKIDTLPVPEVVRSQSLLPRSSTHQRNNCIMFVFLPVVFVVTAVVACSSLYFASYRRVCEVSLDVDSLKSVLESSVFGQKHAIGDIVSTLNTFCSTRDPGIILMALLGGTGVGKSYTTSIISEFFPWKENVQHYVLPLHSSSLLLTDVYAKISSCGDNLIVIDGLVPSETDDIVKFLQVLTKHSQSSDGRVIVILVFSSEDQKAILQGYGDQKHQLEVSKEELYGVFHHGQLEVTIITFQALQRDHITMCIKAALNQKRIVWSTADIEEVMAHLSQDTGCKGVASKVQLIEKQYV</sequence>
<dbReference type="GO" id="GO:0005737">
    <property type="term" value="C:cytoplasm"/>
    <property type="evidence" value="ECO:0007669"/>
    <property type="project" value="UniProtKB-ARBA"/>
</dbReference>
<dbReference type="GO" id="GO:0071218">
    <property type="term" value="P:cellular response to misfolded protein"/>
    <property type="evidence" value="ECO:0007669"/>
    <property type="project" value="TreeGrafter"/>
</dbReference>
<feature type="transmembrane region" description="Helical" evidence="3">
    <location>
        <begin position="132"/>
        <end position="156"/>
    </location>
</feature>
<dbReference type="PANTHER" id="PTHR10760">
    <property type="entry name" value="TORSIN"/>
    <property type="match status" value="1"/>
</dbReference>
<organism evidence="4 5">
    <name type="scientific">Coptotermes formosanus</name>
    <name type="common">Formosan subterranean termite</name>
    <dbReference type="NCBI Taxonomy" id="36987"/>
    <lineage>
        <taxon>Eukaryota</taxon>
        <taxon>Metazoa</taxon>
        <taxon>Ecdysozoa</taxon>
        <taxon>Arthropoda</taxon>
        <taxon>Hexapoda</taxon>
        <taxon>Insecta</taxon>
        <taxon>Pterygota</taxon>
        <taxon>Neoptera</taxon>
        <taxon>Polyneoptera</taxon>
        <taxon>Dictyoptera</taxon>
        <taxon>Blattodea</taxon>
        <taxon>Blattoidea</taxon>
        <taxon>Termitoidae</taxon>
        <taxon>Rhinotermitidae</taxon>
        <taxon>Coptotermes</taxon>
    </lineage>
</organism>
<keyword evidence="3" id="KW-0472">Membrane</keyword>
<name>A0A6L2PK15_COPFO</name>
<evidence type="ECO:0000313" key="4">
    <source>
        <dbReference type="EMBL" id="GFG30905.1"/>
    </source>
</evidence>
<comment type="caution">
    <text evidence="4">The sequence shown here is derived from an EMBL/GenBank/DDBJ whole genome shotgun (WGS) entry which is preliminary data.</text>
</comment>
<dbReference type="SUPFAM" id="SSF52540">
    <property type="entry name" value="P-loop containing nucleoside triphosphate hydrolases"/>
    <property type="match status" value="1"/>
</dbReference>
<reference evidence="5" key="1">
    <citation type="submission" date="2020-01" db="EMBL/GenBank/DDBJ databases">
        <title>Draft genome sequence of the Termite Coptotermes fromosanus.</title>
        <authorList>
            <person name="Itakura S."/>
            <person name="Yosikawa Y."/>
            <person name="Umezawa K."/>
        </authorList>
    </citation>
    <scope>NUCLEOTIDE SEQUENCE [LARGE SCALE GENOMIC DNA]</scope>
</reference>
<comment type="similarity">
    <text evidence="1">Belongs to the ClpA/ClpB family. Torsin subfamily.</text>
</comment>
<feature type="region of interest" description="Disordered" evidence="2">
    <location>
        <begin position="1"/>
        <end position="24"/>
    </location>
</feature>
<keyword evidence="5" id="KW-1185">Reference proteome</keyword>
<dbReference type="InParanoid" id="A0A6L2PK15"/>
<keyword evidence="3" id="KW-0812">Transmembrane</keyword>
<dbReference type="Proteomes" id="UP000502823">
    <property type="component" value="Unassembled WGS sequence"/>
</dbReference>
<dbReference type="InterPro" id="IPR027417">
    <property type="entry name" value="P-loop_NTPase"/>
</dbReference>
<gene>
    <name evidence="4" type="ORF">Cfor_07322</name>
</gene>
<dbReference type="GO" id="GO:0016887">
    <property type="term" value="F:ATP hydrolysis activity"/>
    <property type="evidence" value="ECO:0007669"/>
    <property type="project" value="InterPro"/>
</dbReference>
<evidence type="ECO:0000256" key="2">
    <source>
        <dbReference type="SAM" id="MobiDB-lite"/>
    </source>
</evidence>
<accession>A0A6L2PK15</accession>
<dbReference type="EMBL" id="BLKM01000263">
    <property type="protein sequence ID" value="GFG30905.1"/>
    <property type="molecule type" value="Genomic_DNA"/>
</dbReference>
<evidence type="ECO:0000313" key="5">
    <source>
        <dbReference type="Proteomes" id="UP000502823"/>
    </source>
</evidence>
<dbReference type="OrthoDB" id="8191652at2759"/>
<evidence type="ECO:0000256" key="1">
    <source>
        <dbReference type="ARBA" id="ARBA00006235"/>
    </source>
</evidence>
<dbReference type="PANTHER" id="PTHR10760:SF2">
    <property type="entry name" value="LD13476P-RELATED"/>
    <property type="match status" value="1"/>
</dbReference>
<dbReference type="GO" id="GO:0012505">
    <property type="term" value="C:endomembrane system"/>
    <property type="evidence" value="ECO:0007669"/>
    <property type="project" value="UniProtKB-ARBA"/>
</dbReference>
<proteinExistence type="inferred from homology"/>
<keyword evidence="3" id="KW-1133">Transmembrane helix</keyword>
<evidence type="ECO:0000256" key="3">
    <source>
        <dbReference type="SAM" id="Phobius"/>
    </source>
</evidence>